<feature type="region of interest" description="Disordered" evidence="5">
    <location>
        <begin position="428"/>
        <end position="448"/>
    </location>
</feature>
<keyword evidence="2 4" id="KW-0378">Hydrolase</keyword>
<evidence type="ECO:0000256" key="2">
    <source>
        <dbReference type="ARBA" id="ARBA00022801"/>
    </source>
</evidence>
<dbReference type="EMBL" id="JAOAOG010000257">
    <property type="protein sequence ID" value="KAJ6235512.1"/>
    <property type="molecule type" value="Genomic_DNA"/>
</dbReference>
<feature type="transmembrane region" description="Helical" evidence="6">
    <location>
        <begin position="84"/>
        <end position="100"/>
    </location>
</feature>
<accession>A0ABQ8XSC1</accession>
<evidence type="ECO:0000259" key="7">
    <source>
        <dbReference type="PROSITE" id="PS00125"/>
    </source>
</evidence>
<feature type="compositionally biased region" description="Basic and acidic residues" evidence="5">
    <location>
        <begin position="428"/>
        <end position="442"/>
    </location>
</feature>
<evidence type="ECO:0000256" key="5">
    <source>
        <dbReference type="SAM" id="MobiDB-lite"/>
    </source>
</evidence>
<evidence type="ECO:0000256" key="4">
    <source>
        <dbReference type="RuleBase" id="RU004273"/>
    </source>
</evidence>
<keyword evidence="9" id="KW-1185">Reference proteome</keyword>
<keyword evidence="1" id="KW-0479">Metal-binding</keyword>
<dbReference type="InterPro" id="IPR006186">
    <property type="entry name" value="Ser/Thr-sp_prot-phosphatase"/>
</dbReference>
<dbReference type="InterPro" id="IPR029052">
    <property type="entry name" value="Metallo-depent_PP-like"/>
</dbReference>
<dbReference type="Gene3D" id="3.60.21.10">
    <property type="match status" value="1"/>
</dbReference>
<keyword evidence="6" id="KW-0812">Transmembrane</keyword>
<name>A0ABQ8XSC1_9EUKA</name>
<organism evidence="8 9">
    <name type="scientific">Anaeramoeba flamelloides</name>
    <dbReference type="NCBI Taxonomy" id="1746091"/>
    <lineage>
        <taxon>Eukaryota</taxon>
        <taxon>Metamonada</taxon>
        <taxon>Anaeramoebidae</taxon>
        <taxon>Anaeramoeba</taxon>
    </lineage>
</organism>
<reference evidence="8" key="1">
    <citation type="submission" date="2022-08" db="EMBL/GenBank/DDBJ databases">
        <title>Novel sulfate-reducing endosymbionts in the free-living metamonad Anaeramoeba.</title>
        <authorList>
            <person name="Jerlstrom-Hultqvist J."/>
            <person name="Cepicka I."/>
            <person name="Gallot-Lavallee L."/>
            <person name="Salas-Leiva D."/>
            <person name="Curtis B.A."/>
            <person name="Zahonova K."/>
            <person name="Pipaliya S."/>
            <person name="Dacks J."/>
            <person name="Roger A.J."/>
        </authorList>
    </citation>
    <scope>NUCLEOTIDE SEQUENCE</scope>
    <source>
        <strain evidence="8">Schooner1</strain>
    </source>
</reference>
<dbReference type="EC" id="3.1.3.16" evidence="4"/>
<dbReference type="InterPro" id="IPR004843">
    <property type="entry name" value="Calcineurin-like_PHP"/>
</dbReference>
<keyword evidence="3" id="KW-0464">Manganese</keyword>
<evidence type="ECO:0000256" key="3">
    <source>
        <dbReference type="ARBA" id="ARBA00023211"/>
    </source>
</evidence>
<dbReference type="PRINTS" id="PR00114">
    <property type="entry name" value="STPHPHTASE"/>
</dbReference>
<comment type="caution">
    <text evidence="8">The sequence shown here is derived from an EMBL/GenBank/DDBJ whole genome shotgun (WGS) entry which is preliminary data.</text>
</comment>
<evidence type="ECO:0000313" key="8">
    <source>
        <dbReference type="EMBL" id="KAJ6235512.1"/>
    </source>
</evidence>
<dbReference type="InterPro" id="IPR047129">
    <property type="entry name" value="PPA2-like"/>
</dbReference>
<dbReference type="Proteomes" id="UP001150062">
    <property type="component" value="Unassembled WGS sequence"/>
</dbReference>
<keyword evidence="6" id="KW-1133">Transmembrane helix</keyword>
<dbReference type="PROSITE" id="PS00125">
    <property type="entry name" value="SER_THR_PHOSPHATASE"/>
    <property type="match status" value="1"/>
</dbReference>
<feature type="transmembrane region" description="Helical" evidence="6">
    <location>
        <begin position="47"/>
        <end position="63"/>
    </location>
</feature>
<feature type="transmembrane region" description="Helical" evidence="6">
    <location>
        <begin position="20"/>
        <end position="41"/>
    </location>
</feature>
<comment type="similarity">
    <text evidence="4">Belongs to the PPP phosphatase family.</text>
</comment>
<gene>
    <name evidence="8" type="ORF">M0813_03659</name>
</gene>
<sequence>MEVILQKKEDLRKRLRLKRLSFFELATIIQLTLAVFCYFATAFTPLSRIQLLVIKIPNFLFILPPNPNVDTTKITRKYKAVSKYLVWGNALFWAIVWMIFPPQYNYFKTVKSVLSAGIHSYNLTWRLANSLEFEFDIEVVFDWIANKLGENEFSQVCIKVKEILIDEPNVARINTPVTVVGDVHGQFYDVMEIFNLGGEVPYTNYLFLGDYVDRGYYSIEVLSIFLLLKVIYPCRITLLRGNHETRGITTTYGFYNECKVKYGSEYIWELAMEVFDFFQIASIIDNRIFCIHAGLSPSITFVEQLSLIDRFQEVPPEGPFTDLLWSDPFSSKEGFKPSARNAGYNFGSKVVDKFLKVNGLELILRSHQLIREGYEILFDGKFATVWSAPNYCYVMNNIASILELPTDPNLSNLKDYFNIFVAVPTNERVKPSEPDPEEKKSSTMEYFN</sequence>
<dbReference type="SMART" id="SM00156">
    <property type="entry name" value="PP2Ac"/>
    <property type="match status" value="1"/>
</dbReference>
<dbReference type="SUPFAM" id="SSF56300">
    <property type="entry name" value="Metallo-dependent phosphatases"/>
    <property type="match status" value="1"/>
</dbReference>
<dbReference type="Pfam" id="PF00149">
    <property type="entry name" value="Metallophos"/>
    <property type="match status" value="1"/>
</dbReference>
<keyword evidence="6" id="KW-0472">Membrane</keyword>
<evidence type="ECO:0000256" key="1">
    <source>
        <dbReference type="ARBA" id="ARBA00022723"/>
    </source>
</evidence>
<feature type="domain" description="Serine/threonine specific protein phosphatases" evidence="7">
    <location>
        <begin position="239"/>
        <end position="244"/>
    </location>
</feature>
<protein>
    <recommendedName>
        <fullName evidence="4">Serine/threonine-protein phosphatase</fullName>
        <ecNumber evidence="4">3.1.3.16</ecNumber>
    </recommendedName>
</protein>
<comment type="catalytic activity">
    <reaction evidence="4">
        <text>O-phospho-L-threonyl-[protein] + H2O = L-threonyl-[protein] + phosphate</text>
        <dbReference type="Rhea" id="RHEA:47004"/>
        <dbReference type="Rhea" id="RHEA-COMP:11060"/>
        <dbReference type="Rhea" id="RHEA-COMP:11605"/>
        <dbReference type="ChEBI" id="CHEBI:15377"/>
        <dbReference type="ChEBI" id="CHEBI:30013"/>
        <dbReference type="ChEBI" id="CHEBI:43474"/>
        <dbReference type="ChEBI" id="CHEBI:61977"/>
        <dbReference type="EC" id="3.1.3.16"/>
    </reaction>
</comment>
<proteinExistence type="inferred from homology"/>
<evidence type="ECO:0000313" key="9">
    <source>
        <dbReference type="Proteomes" id="UP001150062"/>
    </source>
</evidence>
<dbReference type="PANTHER" id="PTHR45619">
    <property type="entry name" value="SERINE/THREONINE-PROTEIN PHOSPHATASE PP2A-RELATED"/>
    <property type="match status" value="1"/>
</dbReference>
<evidence type="ECO:0000256" key="6">
    <source>
        <dbReference type="SAM" id="Phobius"/>
    </source>
</evidence>